<dbReference type="InterPro" id="IPR001680">
    <property type="entry name" value="WD40_rpt"/>
</dbReference>
<keyword evidence="5" id="KW-1185">Reference proteome</keyword>
<dbReference type="AlphaFoldDB" id="A0A1R1YAU0"/>
<proteinExistence type="predicted"/>
<dbReference type="Gene3D" id="2.130.10.10">
    <property type="entry name" value="YVTN repeat-like/Quinoprotein amine dehydrogenase"/>
    <property type="match status" value="1"/>
</dbReference>
<protein>
    <submittedName>
        <fullName evidence="4">WD repeat-containing protein 26</fullName>
    </submittedName>
</protein>
<keyword evidence="1 3" id="KW-0853">WD repeat</keyword>
<dbReference type="Proteomes" id="UP000187283">
    <property type="component" value="Unassembled WGS sequence"/>
</dbReference>
<gene>
    <name evidence="4" type="ORF">AYI70_g1887</name>
</gene>
<organism evidence="4 5">
    <name type="scientific">Smittium culicis</name>
    <dbReference type="NCBI Taxonomy" id="133412"/>
    <lineage>
        <taxon>Eukaryota</taxon>
        <taxon>Fungi</taxon>
        <taxon>Fungi incertae sedis</taxon>
        <taxon>Zoopagomycota</taxon>
        <taxon>Kickxellomycotina</taxon>
        <taxon>Harpellomycetes</taxon>
        <taxon>Harpellales</taxon>
        <taxon>Legeriomycetaceae</taxon>
        <taxon>Smittium</taxon>
    </lineage>
</organism>
<dbReference type="EMBL" id="LSSN01000434">
    <property type="protein sequence ID" value="OMJ23988.1"/>
    <property type="molecule type" value="Genomic_DNA"/>
</dbReference>
<dbReference type="SMART" id="SM00320">
    <property type="entry name" value="WD40"/>
    <property type="match status" value="2"/>
</dbReference>
<accession>A0A1R1YAU0</accession>
<sequence length="133" mass="15508">MIGPQRLQTLFTQAVEYQKNKCDYHVSEDKITLYSNHSCKQKLYFKDDYSHSLNDHSDEVWYVSFSNNGDFLASGSKDKKIIIWETTNYTPLHILSGHEDAISCLSWSPNDKFLVSSGNDMKLRIWDIDVFPY</sequence>
<dbReference type="InterPro" id="IPR051350">
    <property type="entry name" value="WD_repeat-ST_regulator"/>
</dbReference>
<dbReference type="InterPro" id="IPR036322">
    <property type="entry name" value="WD40_repeat_dom_sf"/>
</dbReference>
<feature type="repeat" description="WD" evidence="3">
    <location>
        <begin position="95"/>
        <end position="129"/>
    </location>
</feature>
<dbReference type="OrthoDB" id="972532at2759"/>
<evidence type="ECO:0000256" key="3">
    <source>
        <dbReference type="PROSITE-ProRule" id="PRU00221"/>
    </source>
</evidence>
<dbReference type="InterPro" id="IPR015943">
    <property type="entry name" value="WD40/YVTN_repeat-like_dom_sf"/>
</dbReference>
<evidence type="ECO:0000256" key="2">
    <source>
        <dbReference type="ARBA" id="ARBA00022737"/>
    </source>
</evidence>
<reference evidence="4 5" key="1">
    <citation type="submission" date="2017-01" db="EMBL/GenBank/DDBJ databases">
        <authorList>
            <person name="Mah S.A."/>
            <person name="Swanson W.J."/>
            <person name="Moy G.W."/>
            <person name="Vacquier V.D."/>
        </authorList>
    </citation>
    <scope>NUCLEOTIDE SEQUENCE [LARGE SCALE GENOMIC DNA]</scope>
    <source>
        <strain evidence="4 5">GSMNP</strain>
    </source>
</reference>
<keyword evidence="2" id="KW-0677">Repeat</keyword>
<comment type="caution">
    <text evidence="4">The sequence shown here is derived from an EMBL/GenBank/DDBJ whole genome shotgun (WGS) entry which is preliminary data.</text>
</comment>
<dbReference type="PANTHER" id="PTHR22838:SF0">
    <property type="entry name" value="WD REPEAT-CONTAINING PROTEIN 26"/>
    <property type="match status" value="1"/>
</dbReference>
<dbReference type="InterPro" id="IPR019775">
    <property type="entry name" value="WD40_repeat_CS"/>
</dbReference>
<feature type="repeat" description="WD" evidence="3">
    <location>
        <begin position="53"/>
        <end position="94"/>
    </location>
</feature>
<dbReference type="PROSITE" id="PS50294">
    <property type="entry name" value="WD_REPEATS_REGION"/>
    <property type="match status" value="2"/>
</dbReference>
<dbReference type="PROSITE" id="PS50082">
    <property type="entry name" value="WD_REPEATS_2"/>
    <property type="match status" value="2"/>
</dbReference>
<evidence type="ECO:0000313" key="4">
    <source>
        <dbReference type="EMBL" id="OMJ23988.1"/>
    </source>
</evidence>
<name>A0A1R1YAU0_9FUNG</name>
<dbReference type="STRING" id="133412.A0A1R1YAU0"/>
<dbReference type="PANTHER" id="PTHR22838">
    <property type="entry name" value="WD REPEAT PROTEIN 26-RELATED"/>
    <property type="match status" value="1"/>
</dbReference>
<evidence type="ECO:0000256" key="1">
    <source>
        <dbReference type="ARBA" id="ARBA00022574"/>
    </source>
</evidence>
<dbReference type="Pfam" id="PF00400">
    <property type="entry name" value="WD40"/>
    <property type="match status" value="2"/>
</dbReference>
<dbReference type="PROSITE" id="PS00678">
    <property type="entry name" value="WD_REPEATS_1"/>
    <property type="match status" value="1"/>
</dbReference>
<dbReference type="SUPFAM" id="SSF50978">
    <property type="entry name" value="WD40 repeat-like"/>
    <property type="match status" value="1"/>
</dbReference>
<evidence type="ECO:0000313" key="5">
    <source>
        <dbReference type="Proteomes" id="UP000187283"/>
    </source>
</evidence>